<evidence type="ECO:0000313" key="2">
    <source>
        <dbReference type="EMBL" id="CAG9328883.1"/>
    </source>
</evidence>
<evidence type="ECO:0000256" key="1">
    <source>
        <dbReference type="SAM" id="Coils"/>
    </source>
</evidence>
<sequence length="348" mass="40266">MSREVVNPLCPKYIAKPTTLFLPTERDSIITLCQGFSTDMKSSYINTSFPLLISNRKSNKYRSPNSSPVNLDSEISNITTFPDASASPKITKNSRKNTKKNTQINQNLKLEILELKKNLADKEIEIEKLKVENKSLLQLKVAAEIKATAMSINILDIPFENKSEKLKKIEDLESEILKLNSDIIKLRITSEDAKKEKQIKMPENSQDNPSLEKQKTTINNEDYYQLLKQFQFLEEYQNLITSENAELKNRLETYEKLSGKPDEVLVYFSIDIEKIKKDIFDLHSVLMSIKTRKDVTQNLLLRKDTEKQTNNPVFMVTEDIHKIKDGLKKIRILVLQLYENYSDEELLI</sequence>
<comment type="caution">
    <text evidence="2">The sequence shown here is derived from an EMBL/GenBank/DDBJ whole genome shotgun (WGS) entry which is preliminary data.</text>
</comment>
<name>A0AAU9K4I5_9CILI</name>
<evidence type="ECO:0000313" key="3">
    <source>
        <dbReference type="Proteomes" id="UP001162131"/>
    </source>
</evidence>
<keyword evidence="1" id="KW-0175">Coiled coil</keyword>
<feature type="coiled-coil region" evidence="1">
    <location>
        <begin position="105"/>
        <end position="189"/>
    </location>
</feature>
<protein>
    <submittedName>
        <fullName evidence="2">Uncharacterized protein</fullName>
    </submittedName>
</protein>
<reference evidence="2" key="1">
    <citation type="submission" date="2021-09" db="EMBL/GenBank/DDBJ databases">
        <authorList>
            <consortium name="AG Swart"/>
            <person name="Singh M."/>
            <person name="Singh A."/>
            <person name="Seah K."/>
            <person name="Emmerich C."/>
        </authorList>
    </citation>
    <scope>NUCLEOTIDE SEQUENCE</scope>
    <source>
        <strain evidence="2">ATCC30299</strain>
    </source>
</reference>
<keyword evidence="3" id="KW-1185">Reference proteome</keyword>
<dbReference type="EMBL" id="CAJZBQ010000046">
    <property type="protein sequence ID" value="CAG9328883.1"/>
    <property type="molecule type" value="Genomic_DNA"/>
</dbReference>
<gene>
    <name evidence="2" type="ORF">BSTOLATCC_MIC46865</name>
</gene>
<organism evidence="2 3">
    <name type="scientific">Blepharisma stoltei</name>
    <dbReference type="NCBI Taxonomy" id="1481888"/>
    <lineage>
        <taxon>Eukaryota</taxon>
        <taxon>Sar</taxon>
        <taxon>Alveolata</taxon>
        <taxon>Ciliophora</taxon>
        <taxon>Postciliodesmatophora</taxon>
        <taxon>Heterotrichea</taxon>
        <taxon>Heterotrichida</taxon>
        <taxon>Blepharismidae</taxon>
        <taxon>Blepharisma</taxon>
    </lineage>
</organism>
<dbReference type="AlphaFoldDB" id="A0AAU9K4I5"/>
<accession>A0AAU9K4I5</accession>
<dbReference type="Proteomes" id="UP001162131">
    <property type="component" value="Unassembled WGS sequence"/>
</dbReference>
<proteinExistence type="predicted"/>